<evidence type="ECO:0000256" key="6">
    <source>
        <dbReference type="ARBA" id="ARBA00023157"/>
    </source>
</evidence>
<proteinExistence type="inferred from homology"/>
<keyword evidence="4 7" id="KW-0964">Secreted</keyword>
<dbReference type="GO" id="GO:0005576">
    <property type="term" value="C:extracellular region"/>
    <property type="evidence" value="ECO:0007669"/>
    <property type="project" value="UniProtKB-SubCell"/>
</dbReference>
<evidence type="ECO:0000256" key="2">
    <source>
        <dbReference type="ARBA" id="ARBA00008127"/>
    </source>
</evidence>
<dbReference type="PANTHER" id="PTHR33109">
    <property type="entry name" value="EPIDERMAL PATTERNING FACTOR-LIKE PROTEIN 4"/>
    <property type="match status" value="1"/>
</dbReference>
<reference evidence="8 9" key="1">
    <citation type="submission" date="2022-01" db="EMBL/GenBank/DDBJ databases">
        <authorList>
            <person name="Xiong W."/>
            <person name="Schranz E."/>
        </authorList>
    </citation>
    <scope>NUCLEOTIDE SEQUENCE [LARGE SCALE GENOMIC DNA]</scope>
</reference>
<accession>A0AAU9MM15</accession>
<evidence type="ECO:0000256" key="1">
    <source>
        <dbReference type="ARBA" id="ARBA00004613"/>
    </source>
</evidence>
<comment type="function">
    <text evidence="7">Controls stomatal patterning.</text>
</comment>
<feature type="chain" id="PRO_5043103427" description="Epidermal patterning factor-like protein" evidence="7">
    <location>
        <begin position="27"/>
        <end position="200"/>
    </location>
</feature>
<keyword evidence="9" id="KW-1185">Reference proteome</keyword>
<dbReference type="InterPro" id="IPR039455">
    <property type="entry name" value="EPFL"/>
</dbReference>
<gene>
    <name evidence="8" type="ORF">LVIROSA_LOCUS14954</name>
</gene>
<feature type="signal peptide" evidence="7">
    <location>
        <begin position="1"/>
        <end position="26"/>
    </location>
</feature>
<dbReference type="Pfam" id="PF17181">
    <property type="entry name" value="EPF"/>
    <property type="match status" value="1"/>
</dbReference>
<keyword evidence="6" id="KW-1015">Disulfide bond</keyword>
<evidence type="ECO:0000256" key="5">
    <source>
        <dbReference type="ARBA" id="ARBA00022729"/>
    </source>
</evidence>
<protein>
    <recommendedName>
        <fullName evidence="7">Epidermal patterning factor-like protein</fullName>
    </recommendedName>
</protein>
<sequence length="200" mass="22757">MAMNSLQSIIISILIILHLLSLTSNSTRLHMNLSKTTPIRGLLYEEKTRLGSTPPSCHNKCNLCHPCMAVQVPTMPSHNRVKPVDYYDQPPASSSGNRKIIFETLQNHLPTSQLFSIIDIHSFFVFPSHSRCSCFYRRNTSALASVHRHHNLQTTDKLICCKILDIPVHKAARQDAYEVVDEILMKTISCYNISLQNIWQ</sequence>
<keyword evidence="5 7" id="KW-0732">Signal</keyword>
<evidence type="ECO:0000256" key="7">
    <source>
        <dbReference type="RuleBase" id="RU367102"/>
    </source>
</evidence>
<dbReference type="Proteomes" id="UP001157418">
    <property type="component" value="Unassembled WGS sequence"/>
</dbReference>
<comment type="subcellular location">
    <subcellularLocation>
        <location evidence="1 7">Secreted</location>
    </subcellularLocation>
</comment>
<evidence type="ECO:0000256" key="4">
    <source>
        <dbReference type="ARBA" id="ARBA00022525"/>
    </source>
</evidence>
<evidence type="ECO:0000256" key="3">
    <source>
        <dbReference type="ARBA" id="ARBA00022473"/>
    </source>
</evidence>
<comment type="caution">
    <text evidence="8">The sequence shown here is derived from an EMBL/GenBank/DDBJ whole genome shotgun (WGS) entry which is preliminary data.</text>
</comment>
<evidence type="ECO:0000313" key="9">
    <source>
        <dbReference type="Proteomes" id="UP001157418"/>
    </source>
</evidence>
<dbReference type="PANTHER" id="PTHR33109:SF102">
    <property type="entry name" value="EPIDERMAL PATTERNING FACTOR-LIKE PROTEIN 1"/>
    <property type="match status" value="1"/>
</dbReference>
<name>A0AAU9MM15_9ASTR</name>
<organism evidence="8 9">
    <name type="scientific">Lactuca virosa</name>
    <dbReference type="NCBI Taxonomy" id="75947"/>
    <lineage>
        <taxon>Eukaryota</taxon>
        <taxon>Viridiplantae</taxon>
        <taxon>Streptophyta</taxon>
        <taxon>Embryophyta</taxon>
        <taxon>Tracheophyta</taxon>
        <taxon>Spermatophyta</taxon>
        <taxon>Magnoliopsida</taxon>
        <taxon>eudicotyledons</taxon>
        <taxon>Gunneridae</taxon>
        <taxon>Pentapetalae</taxon>
        <taxon>asterids</taxon>
        <taxon>campanulids</taxon>
        <taxon>Asterales</taxon>
        <taxon>Asteraceae</taxon>
        <taxon>Cichorioideae</taxon>
        <taxon>Cichorieae</taxon>
        <taxon>Lactucinae</taxon>
        <taxon>Lactuca</taxon>
    </lineage>
</organism>
<dbReference type="EMBL" id="CAKMRJ010002223">
    <property type="protein sequence ID" value="CAH1427990.1"/>
    <property type="molecule type" value="Genomic_DNA"/>
</dbReference>
<dbReference type="AlphaFoldDB" id="A0AAU9MM15"/>
<keyword evidence="3 7" id="KW-0217">Developmental protein</keyword>
<dbReference type="GO" id="GO:0010052">
    <property type="term" value="P:guard cell differentiation"/>
    <property type="evidence" value="ECO:0007669"/>
    <property type="project" value="UniProtKB-UniRule"/>
</dbReference>
<comment type="similarity">
    <text evidence="2 7">Belongs to the plant cysteine rich small secretory peptide family. Epidermal patterning factor subfamily.</text>
</comment>
<evidence type="ECO:0000313" key="8">
    <source>
        <dbReference type="EMBL" id="CAH1427990.1"/>
    </source>
</evidence>